<dbReference type="GO" id="GO:0006289">
    <property type="term" value="P:nucleotide-excision repair"/>
    <property type="evidence" value="ECO:0007669"/>
    <property type="project" value="InterPro"/>
</dbReference>
<dbReference type="STRING" id="6198.A0A074ZFD8"/>
<gene>
    <name evidence="12" type="ORF">T265_06756</name>
</gene>
<dbReference type="InterPro" id="IPR040662">
    <property type="entry name" value="Tfb2_C"/>
</dbReference>
<evidence type="ECO:0000256" key="7">
    <source>
        <dbReference type="ARBA" id="ARBA00023242"/>
    </source>
</evidence>
<comment type="subcellular location">
    <subcellularLocation>
        <location evidence="1 10">Nucleus</location>
    </subcellularLocation>
</comment>
<proteinExistence type="inferred from homology"/>
<evidence type="ECO:0000313" key="13">
    <source>
        <dbReference type="Proteomes" id="UP000054324"/>
    </source>
</evidence>
<keyword evidence="7 10" id="KW-0539">Nucleus</keyword>
<keyword evidence="13" id="KW-1185">Reference proteome</keyword>
<evidence type="ECO:0000256" key="5">
    <source>
        <dbReference type="ARBA" id="ARBA00023163"/>
    </source>
</evidence>
<dbReference type="GO" id="GO:0006366">
    <property type="term" value="P:transcription by RNA polymerase II"/>
    <property type="evidence" value="ECO:0007669"/>
    <property type="project" value="UniProtKB-ARBA"/>
</dbReference>
<reference evidence="12 13" key="1">
    <citation type="submission" date="2013-11" db="EMBL/GenBank/DDBJ databases">
        <title>Opisthorchis viverrini - life in the bile duct.</title>
        <authorList>
            <person name="Young N.D."/>
            <person name="Nagarajan N."/>
            <person name="Lin S.J."/>
            <person name="Korhonen P.K."/>
            <person name="Jex A.R."/>
            <person name="Hall R.S."/>
            <person name="Safavi-Hemami H."/>
            <person name="Kaewkong W."/>
            <person name="Bertrand D."/>
            <person name="Gao S."/>
            <person name="Seet Q."/>
            <person name="Wongkham S."/>
            <person name="Teh B.T."/>
            <person name="Wongkham C."/>
            <person name="Intapan P.M."/>
            <person name="Maleewong W."/>
            <person name="Yang X."/>
            <person name="Hu M."/>
            <person name="Wang Z."/>
            <person name="Hofmann A."/>
            <person name="Sternberg P.W."/>
            <person name="Tan P."/>
            <person name="Wang J."/>
            <person name="Gasser R.B."/>
        </authorList>
    </citation>
    <scope>NUCLEOTIDE SEQUENCE [LARGE SCALE GENOMIC DNA]</scope>
</reference>
<dbReference type="PANTHER" id="PTHR13152">
    <property type="entry name" value="TFIIH, POLYPEPTIDE 4"/>
    <property type="match status" value="1"/>
</dbReference>
<evidence type="ECO:0000256" key="4">
    <source>
        <dbReference type="ARBA" id="ARBA00023015"/>
    </source>
</evidence>
<dbReference type="EMBL" id="KL596763">
    <property type="protein sequence ID" value="KER25903.1"/>
    <property type="molecule type" value="Genomic_DNA"/>
</dbReference>
<keyword evidence="4 10" id="KW-0805">Transcription regulation</keyword>
<evidence type="ECO:0000256" key="2">
    <source>
        <dbReference type="ARBA" id="ARBA00007132"/>
    </source>
</evidence>
<comment type="function">
    <text evidence="10">Component of the general transcription and DNA repair factor IIH (TFIIH) core complex which is involved in general and transcription-coupled nucleotide excision repair (NER) of damaged DNA.</text>
</comment>
<dbReference type="RefSeq" id="XP_009170365.1">
    <property type="nucleotide sequence ID" value="XM_009172101.1"/>
</dbReference>
<dbReference type="Proteomes" id="UP000054324">
    <property type="component" value="Unassembled WGS sequence"/>
</dbReference>
<dbReference type="GO" id="GO:0005675">
    <property type="term" value="C:transcription factor TFIIH holo complex"/>
    <property type="evidence" value="ECO:0007669"/>
    <property type="project" value="TreeGrafter"/>
</dbReference>
<name>A0A074ZFD8_OPIVI</name>
<dbReference type="AlphaFoldDB" id="A0A074ZFD8"/>
<evidence type="ECO:0000256" key="9">
    <source>
        <dbReference type="ARBA" id="ARBA00070130"/>
    </source>
</evidence>
<comment type="similarity">
    <text evidence="2 10">Belongs to the TFB2 family.</text>
</comment>
<evidence type="ECO:0000259" key="11">
    <source>
        <dbReference type="Pfam" id="PF18307"/>
    </source>
</evidence>
<evidence type="ECO:0000313" key="12">
    <source>
        <dbReference type="EMBL" id="KER25903.1"/>
    </source>
</evidence>
<dbReference type="NCBIfam" id="TIGR00625">
    <property type="entry name" value="tfb2"/>
    <property type="match status" value="1"/>
</dbReference>
<dbReference type="GO" id="GO:0003690">
    <property type="term" value="F:double-stranded DNA binding"/>
    <property type="evidence" value="ECO:0007669"/>
    <property type="project" value="TreeGrafter"/>
</dbReference>
<dbReference type="Pfam" id="PF18307">
    <property type="entry name" value="Tfb2_C"/>
    <property type="match status" value="1"/>
</dbReference>
<dbReference type="KEGG" id="ovi:T265_06756"/>
<organism evidence="12 13">
    <name type="scientific">Opisthorchis viverrini</name>
    <name type="common">Southeast Asian liver fluke</name>
    <dbReference type="NCBI Taxonomy" id="6198"/>
    <lineage>
        <taxon>Eukaryota</taxon>
        <taxon>Metazoa</taxon>
        <taxon>Spiralia</taxon>
        <taxon>Lophotrochozoa</taxon>
        <taxon>Platyhelminthes</taxon>
        <taxon>Trematoda</taxon>
        <taxon>Digenea</taxon>
        <taxon>Opisthorchiida</taxon>
        <taxon>Opisthorchiata</taxon>
        <taxon>Opisthorchiidae</taxon>
        <taxon>Opisthorchis</taxon>
    </lineage>
</organism>
<dbReference type="GO" id="GO:0001671">
    <property type="term" value="F:ATPase activator activity"/>
    <property type="evidence" value="ECO:0007669"/>
    <property type="project" value="InterPro"/>
</dbReference>
<dbReference type="OrthoDB" id="364513at2759"/>
<keyword evidence="5 10" id="KW-0804">Transcription</keyword>
<dbReference type="InterPro" id="IPR004598">
    <property type="entry name" value="TFIIH_p52/Tfb2"/>
</dbReference>
<accession>A0A074ZFD8</accession>
<protein>
    <recommendedName>
        <fullName evidence="9 10">General transcription factor IIH subunit 4</fullName>
    </recommendedName>
</protein>
<dbReference type="GO" id="GO:0000439">
    <property type="term" value="C:transcription factor TFIIH core complex"/>
    <property type="evidence" value="ECO:0007669"/>
    <property type="project" value="InterPro"/>
</dbReference>
<comment type="subunit">
    <text evidence="8">Component of the 7-subunit TFIIH core complex composed of XPB/ERCC3, XPD/ERCC2, GTF2H1, GTF2H2, GTF2H3, GTF2H4 and GTF2H5, which is active in NER. The core complex associates with the 3-subunit CDK-activating kinase (CAK) module composed of CCNH/cyclin H, CDK7 and MNAT1 to form the 10-subunit holoenzyme (holo-TFIIH) active in transcription. Part of TBP-based Pol II pre-initiation complex (PIC), in which Pol II core assembles with general transcription factors and other specific initiation factors including GTF2E1, GTF2E2, GTF2F1, GTF2F2, TCEA1, ERCC2, ERCC3, GTF2H2, GTF2H3, GTF2H4, GTF2H5, GTF2A1, GTF2A2, GTF2B and TBP; this large multi-subunit PIC complex mediates DNA unwinding and targets Pol II core to the transcription start site where the first phosphodiester bond forms.</text>
</comment>
<feature type="domain" description="Transcription factor Tfb2 C-terminal" evidence="11">
    <location>
        <begin position="459"/>
        <end position="520"/>
    </location>
</feature>
<evidence type="ECO:0000256" key="6">
    <source>
        <dbReference type="ARBA" id="ARBA00023204"/>
    </source>
</evidence>
<evidence type="ECO:0000256" key="10">
    <source>
        <dbReference type="RuleBase" id="RU364024"/>
    </source>
</evidence>
<dbReference type="Pfam" id="PF03849">
    <property type="entry name" value="Tfb2"/>
    <property type="match status" value="1"/>
</dbReference>
<dbReference type="Gene3D" id="3.30.70.2610">
    <property type="match status" value="1"/>
</dbReference>
<evidence type="ECO:0000256" key="1">
    <source>
        <dbReference type="ARBA" id="ARBA00004123"/>
    </source>
</evidence>
<dbReference type="GeneID" id="20320935"/>
<keyword evidence="3 10" id="KW-0227">DNA damage</keyword>
<sequence>MHYWLPAFDRYLVIIGCLIQDFDKSELAFCRTGRISSLSIQCAVHTTVFHFLMNEPKAASIFEYIRNVDILLLDELFSHPPTCLVIFRELPELAKHFVARLLFVEQPIPKSIVSGWVEKGSQALLQDACRALSDLRIWHSVDGNVARGAWCLSKKYQESLRISLFGGGKSLLGDLGSTTVDKYSKDVGFLETYAAERWDSLLHFMVGSESSEVGSVVQDVLLLSNLMKGGTPDTPVGITKHGFHFLLMSRPDQVRLFLLHYFDYLKETKKNLVAALQFVFQLSFLSPEKSYPVDALTAPQQEVLQQMRELGLAYQRKRTAPRFYVTPLATVLSGSRCHRPAMSSGSVLNAIPTGVSHLDGTDSVQPTASSTSDVGYILLETNFRLYAYTDSPLRTALLSLFSKIRARFPNLVVADITRDSVREALIRGITADQIISFLTTNAHPDMLREPPILPPTLVDQIRLWELERDRFVFQEGCLYEQFSKSADFEMVRDFAKSIGVLLWENPERRLMVVSKAGHEDTNLSRIADELNVHDIMGNMCLTPCYGL</sequence>
<dbReference type="FunFam" id="3.30.70.2610:FF:000001">
    <property type="entry name" value="General transcription factor IIH subunit 4"/>
    <property type="match status" value="1"/>
</dbReference>
<evidence type="ECO:0000256" key="8">
    <source>
        <dbReference type="ARBA" id="ARBA00064576"/>
    </source>
</evidence>
<dbReference type="PANTHER" id="PTHR13152:SF0">
    <property type="entry name" value="GENERAL TRANSCRIPTION FACTOR IIH SUBUNIT 4"/>
    <property type="match status" value="1"/>
</dbReference>
<evidence type="ECO:0000256" key="3">
    <source>
        <dbReference type="ARBA" id="ARBA00022763"/>
    </source>
</evidence>
<dbReference type="CTD" id="20320935"/>
<keyword evidence="6 10" id="KW-0234">DNA repair</keyword>